<dbReference type="GO" id="GO:0004519">
    <property type="term" value="F:endonuclease activity"/>
    <property type="evidence" value="ECO:0007669"/>
    <property type="project" value="UniProtKB-KW"/>
</dbReference>
<reference evidence="2 3" key="1">
    <citation type="submission" date="2020-08" db="EMBL/GenBank/DDBJ databases">
        <title>Genomic Encyclopedia of Type Strains, Phase IV (KMG-IV): sequencing the most valuable type-strain genomes for metagenomic binning, comparative biology and taxonomic classification.</title>
        <authorList>
            <person name="Goeker M."/>
        </authorList>
    </citation>
    <scope>NUCLEOTIDE SEQUENCE [LARGE SCALE GENOMIC DNA]</scope>
    <source>
        <strain evidence="2 3">DSM 12706</strain>
    </source>
</reference>
<keyword evidence="2" id="KW-0378">Hydrolase</keyword>
<dbReference type="Gene3D" id="3.40.1360.10">
    <property type="match status" value="1"/>
</dbReference>
<name>A0A7W7Z1F5_9BRAD</name>
<dbReference type="Proteomes" id="UP000542353">
    <property type="component" value="Unassembled WGS sequence"/>
</dbReference>
<organism evidence="2 3">
    <name type="scientific">Rhodopseudomonas rhenobacensis</name>
    <dbReference type="NCBI Taxonomy" id="87461"/>
    <lineage>
        <taxon>Bacteria</taxon>
        <taxon>Pseudomonadati</taxon>
        <taxon>Pseudomonadota</taxon>
        <taxon>Alphaproteobacteria</taxon>
        <taxon>Hyphomicrobiales</taxon>
        <taxon>Nitrobacteraceae</taxon>
        <taxon>Rhodopseudomonas</taxon>
    </lineage>
</organism>
<proteinExistence type="predicted"/>
<gene>
    <name evidence="2" type="ORF">HNR60_000898</name>
</gene>
<dbReference type="InterPro" id="IPR034154">
    <property type="entry name" value="TOPRIM_DnaG/twinkle"/>
</dbReference>
<sequence>MNMINVDEAFAPLDGDVPPPPAVDDAWRPLLPIPADAPKLTNALINRFCPAGYTFAEGWRYNDAAGQLMLCVVRYNRPANGKPADKQIKPFVFCEGPNDRKEWRCRNISDRRPLYGLDRLAARPSARVMVVEGEKAADAAAKRFDSYVVVTSSSGSHAARKADWSTLAGRHVVLWPDADEPGSKYAETVAGLLQGIAASVHMVTTPPSMPQGWDLADDVPPGMNDNDISRLLAVARPVTAGGWPAVTPITSTLPAVEPFIPELLPEAIRDYVMDVADRQQAPPDFAAVTALCGIAATIGNRVRVRPKQNDDWEVVPNLWGAIIGRPSAMKSPAMQAALGPIYAITDDLREKWEEEIKSAQIDEALSGLDAKDAKKRAEKALKNGDRDAARELLEGLAGDDDDQPPCPRIVVNDATVEKLGELLNENPRGILLIRDELPGFLARMESEEHQSERAFYLEAFNGDGRFTYDRIGRGTVHIEHCTVSIIGGVQPSRIAPIVRGAMSGASNDGLIQRLQMVVWPDDIGSWRWVDRAPNTLARLAYDKVFRDLYDLPMGDTERPTVLRFSPESQELFQQWMTEIQSEARSGSLPSTLESHILKMPKTVASLALLFELIDGGRFDVNETAMRRALGWADYLRSHANRLYSSGETMAEDGARLIIERRNQLSDSFTARDVHKKGWAGLSDRETVTASIEMLIATNHCREVQGKPVGAGGRPTITYCWNPALQAGG</sequence>
<dbReference type="Pfam" id="PF13148">
    <property type="entry name" value="DUF3987"/>
    <property type="match status" value="1"/>
</dbReference>
<dbReference type="EMBL" id="JACHIH010000003">
    <property type="protein sequence ID" value="MBB5046156.1"/>
    <property type="molecule type" value="Genomic_DNA"/>
</dbReference>
<keyword evidence="3" id="KW-1185">Reference proteome</keyword>
<protein>
    <submittedName>
        <fullName evidence="2">5S rRNA maturation endonuclease (Ribonuclease M5)</fullName>
    </submittedName>
</protein>
<evidence type="ECO:0000313" key="3">
    <source>
        <dbReference type="Proteomes" id="UP000542353"/>
    </source>
</evidence>
<keyword evidence="2" id="KW-0255">Endonuclease</keyword>
<evidence type="ECO:0000313" key="2">
    <source>
        <dbReference type="EMBL" id="MBB5046156.1"/>
    </source>
</evidence>
<dbReference type="PROSITE" id="PS50880">
    <property type="entry name" value="TOPRIM"/>
    <property type="match status" value="1"/>
</dbReference>
<dbReference type="CDD" id="cd01029">
    <property type="entry name" value="TOPRIM_primases"/>
    <property type="match status" value="1"/>
</dbReference>
<dbReference type="AlphaFoldDB" id="A0A7W7Z1F5"/>
<feature type="domain" description="Toprim" evidence="1">
    <location>
        <begin position="126"/>
        <end position="208"/>
    </location>
</feature>
<accession>A0A7W7Z1F5</accession>
<dbReference type="InterPro" id="IPR025048">
    <property type="entry name" value="DUF3987"/>
</dbReference>
<dbReference type="InterPro" id="IPR006171">
    <property type="entry name" value="TOPRIM_dom"/>
</dbReference>
<keyword evidence="2" id="KW-0540">Nuclease</keyword>
<comment type="caution">
    <text evidence="2">The sequence shown here is derived from an EMBL/GenBank/DDBJ whole genome shotgun (WGS) entry which is preliminary data.</text>
</comment>
<evidence type="ECO:0000259" key="1">
    <source>
        <dbReference type="PROSITE" id="PS50880"/>
    </source>
</evidence>